<gene>
    <name evidence="1" type="ORF">UFOPK3564_04062</name>
</gene>
<dbReference type="AlphaFoldDB" id="A0A6J7L215"/>
<dbReference type="EMBL" id="CAFBMK010000489">
    <property type="protein sequence ID" value="CAB4961033.1"/>
    <property type="molecule type" value="Genomic_DNA"/>
</dbReference>
<evidence type="ECO:0000313" key="1">
    <source>
        <dbReference type="EMBL" id="CAB4961033.1"/>
    </source>
</evidence>
<protein>
    <submittedName>
        <fullName evidence="1">Unannotated protein</fullName>
    </submittedName>
</protein>
<sequence length="57" mass="6488">MRFAAARRFCAALSCLAVRARFVRSAFAPEPAERVRAWRASAFDVAWSRRTDAWAAR</sequence>
<proteinExistence type="predicted"/>
<name>A0A6J7L215_9ZZZZ</name>
<organism evidence="1">
    <name type="scientific">freshwater metagenome</name>
    <dbReference type="NCBI Taxonomy" id="449393"/>
    <lineage>
        <taxon>unclassified sequences</taxon>
        <taxon>metagenomes</taxon>
        <taxon>ecological metagenomes</taxon>
    </lineage>
</organism>
<reference evidence="1" key="1">
    <citation type="submission" date="2020-05" db="EMBL/GenBank/DDBJ databases">
        <authorList>
            <person name="Chiriac C."/>
            <person name="Salcher M."/>
            <person name="Ghai R."/>
            <person name="Kavagutti S V."/>
        </authorList>
    </citation>
    <scope>NUCLEOTIDE SEQUENCE</scope>
</reference>
<accession>A0A6J7L215</accession>